<dbReference type="RefSeq" id="XP_041160509.1">
    <property type="nucleotide sequence ID" value="XM_041310566.1"/>
</dbReference>
<accession>A0A9P7DHB5</accession>
<comment type="caution">
    <text evidence="1">The sequence shown here is derived from an EMBL/GenBank/DDBJ whole genome shotgun (WGS) entry which is preliminary data.</text>
</comment>
<dbReference type="Proteomes" id="UP000719766">
    <property type="component" value="Unassembled WGS sequence"/>
</dbReference>
<evidence type="ECO:0000313" key="1">
    <source>
        <dbReference type="EMBL" id="KAG1794342.1"/>
    </source>
</evidence>
<evidence type="ECO:0000313" key="2">
    <source>
        <dbReference type="Proteomes" id="UP000719766"/>
    </source>
</evidence>
<gene>
    <name evidence="1" type="ORF">HD556DRAFT_425909</name>
</gene>
<keyword evidence="2" id="KW-1185">Reference proteome</keyword>
<dbReference type="EMBL" id="JABBWE010000026">
    <property type="protein sequence ID" value="KAG1794342.1"/>
    <property type="molecule type" value="Genomic_DNA"/>
</dbReference>
<dbReference type="GeneID" id="64604330"/>
<sequence>MPMPTSCSELLAYPCHVPSSASTMALLSIGFNRWIRKLRFRLPSESVSSGLLIGAHYSVCRFGVSSDVEAIAHCRVLNIQHCSRNILSCTPPDACLPVCHSPECHMYLTSLIQTFSCTRRRKIPDCIGIKFLECFHLYFVRTKCRLEVISFCTDLDVGRCDIKVANDPWRRAYVVFQTLNANRT</sequence>
<reference evidence="1" key="1">
    <citation type="journal article" date="2020" name="New Phytol.">
        <title>Comparative genomics reveals dynamic genome evolution in host specialist ectomycorrhizal fungi.</title>
        <authorList>
            <person name="Lofgren L.A."/>
            <person name="Nguyen N.H."/>
            <person name="Vilgalys R."/>
            <person name="Ruytinx J."/>
            <person name="Liao H.L."/>
            <person name="Branco S."/>
            <person name="Kuo A."/>
            <person name="LaButti K."/>
            <person name="Lipzen A."/>
            <person name="Andreopoulos W."/>
            <person name="Pangilinan J."/>
            <person name="Riley R."/>
            <person name="Hundley H."/>
            <person name="Na H."/>
            <person name="Barry K."/>
            <person name="Grigoriev I.V."/>
            <person name="Stajich J.E."/>
            <person name="Kennedy P.G."/>
        </authorList>
    </citation>
    <scope>NUCLEOTIDE SEQUENCE</scope>
    <source>
        <strain evidence="1">S12</strain>
    </source>
</reference>
<protein>
    <submittedName>
        <fullName evidence="1">Uncharacterized protein</fullName>
    </submittedName>
</protein>
<organism evidence="1 2">
    <name type="scientific">Suillus plorans</name>
    <dbReference type="NCBI Taxonomy" id="116603"/>
    <lineage>
        <taxon>Eukaryota</taxon>
        <taxon>Fungi</taxon>
        <taxon>Dikarya</taxon>
        <taxon>Basidiomycota</taxon>
        <taxon>Agaricomycotina</taxon>
        <taxon>Agaricomycetes</taxon>
        <taxon>Agaricomycetidae</taxon>
        <taxon>Boletales</taxon>
        <taxon>Suillineae</taxon>
        <taxon>Suillaceae</taxon>
        <taxon>Suillus</taxon>
    </lineage>
</organism>
<dbReference type="AlphaFoldDB" id="A0A9P7DHB5"/>
<proteinExistence type="predicted"/>
<name>A0A9P7DHB5_9AGAM</name>